<proteinExistence type="predicted"/>
<evidence type="ECO:0000313" key="1">
    <source>
        <dbReference type="EMBL" id="KAF8561877.1"/>
    </source>
</evidence>
<organism evidence="1 2">
    <name type="scientific">Paragonimus westermani</name>
    <dbReference type="NCBI Taxonomy" id="34504"/>
    <lineage>
        <taxon>Eukaryota</taxon>
        <taxon>Metazoa</taxon>
        <taxon>Spiralia</taxon>
        <taxon>Lophotrochozoa</taxon>
        <taxon>Platyhelminthes</taxon>
        <taxon>Trematoda</taxon>
        <taxon>Digenea</taxon>
        <taxon>Plagiorchiida</taxon>
        <taxon>Troglotremata</taxon>
        <taxon>Troglotrematidae</taxon>
        <taxon>Paragonimus</taxon>
    </lineage>
</organism>
<name>A0A8T0D5L4_9TREM</name>
<protein>
    <submittedName>
        <fullName evidence="1">Uncharacterized protein</fullName>
    </submittedName>
</protein>
<sequence>MIRICGLSKTRSQRLQRLYVTQMQLSRLCGSAFAIFAIS</sequence>
<reference evidence="1 2" key="1">
    <citation type="submission" date="2019-07" db="EMBL/GenBank/DDBJ databases">
        <title>Annotation for the trematode Paragonimus westermani.</title>
        <authorList>
            <person name="Choi Y.-J."/>
        </authorList>
    </citation>
    <scope>NUCLEOTIDE SEQUENCE [LARGE SCALE GENOMIC DNA]</scope>
    <source>
        <strain evidence="1">180907_Pwestermani</strain>
    </source>
</reference>
<evidence type="ECO:0000313" key="2">
    <source>
        <dbReference type="Proteomes" id="UP000699462"/>
    </source>
</evidence>
<accession>A0A8T0D5L4</accession>
<comment type="caution">
    <text evidence="1">The sequence shown here is derived from an EMBL/GenBank/DDBJ whole genome shotgun (WGS) entry which is preliminary data.</text>
</comment>
<keyword evidence="2" id="KW-1185">Reference proteome</keyword>
<dbReference type="Proteomes" id="UP000699462">
    <property type="component" value="Unassembled WGS sequence"/>
</dbReference>
<dbReference type="AlphaFoldDB" id="A0A8T0D5L4"/>
<dbReference type="EMBL" id="JTDF01021404">
    <property type="protein sequence ID" value="KAF8561877.1"/>
    <property type="molecule type" value="Genomic_DNA"/>
</dbReference>
<gene>
    <name evidence="1" type="ORF">P879_09524</name>
</gene>